<dbReference type="PANTHER" id="PTHR32494:SF19">
    <property type="entry name" value="ALLANTOATE DEIMINASE-RELATED"/>
    <property type="match status" value="1"/>
</dbReference>
<dbReference type="STRING" id="1036779.SAMN04515666_104315"/>
<gene>
    <name evidence="10" type="ORF">SAMN04515666_104315</name>
</gene>
<feature type="domain" description="Peptidase M20 dimerisation" evidence="9">
    <location>
        <begin position="224"/>
        <end position="315"/>
    </location>
</feature>
<dbReference type="RefSeq" id="WP_091835329.1">
    <property type="nucleotide sequence ID" value="NZ_FOAN01000004.1"/>
</dbReference>
<dbReference type="PROSITE" id="PS00758">
    <property type="entry name" value="ARGE_DAPE_CPG2_1"/>
    <property type="match status" value="1"/>
</dbReference>
<sequence length="419" mass="43473">MTTTLPSPAVLGARAFAALAGLNRFSDEPGKLTRLYLSPSHRQGAEYVKGAMEVAGLTAFIDAAGSVQGRREGASPGLPAVMIGSHIDTVRDGGRFDGNLGVVAGILAAQAIRDAGITLPFALEVIAFGDEETVRFPTSLSTSAALTGRYDQGWLTARDADGVVLRDALTAFGGDPAGIAALARKPGSVKAYLEVHIEQGPVLEAENEAVGIVTAIAAQGRAGVRVTGEAGHAGTVPMKLRKDALAAAAEMALALEAIAHEHERAVGTVGVFRPDPGATNVVPGAVDFTIDFRAPEGATVAGMDAEIHRRFAEIAARRGVSLTITPYSRGDAVPMDEGLQEAFATGIARTGSNLTARRLPSGAGHDAMEMAKLCPAAMLFVRCEKGISHSPLENMTELDAGIAIRVLIETILELARREG</sequence>
<evidence type="ECO:0000256" key="5">
    <source>
        <dbReference type="ARBA" id="ARBA00022801"/>
    </source>
</evidence>
<feature type="binding site" evidence="7">
    <location>
        <position position="86"/>
    </location>
    <ligand>
        <name>Zn(2+)</name>
        <dbReference type="ChEBI" id="CHEBI:29105"/>
        <label>1</label>
    </ligand>
</feature>
<feature type="binding site" evidence="8">
    <location>
        <position position="293"/>
    </location>
    <ligand>
        <name>allantoate</name>
        <dbReference type="ChEBI" id="CHEBI:17536"/>
    </ligand>
</feature>
<dbReference type="NCBIfam" id="NF006775">
    <property type="entry name" value="PRK09290.2-5"/>
    <property type="match status" value="1"/>
</dbReference>
<keyword evidence="11" id="KW-1185">Reference proteome</keyword>
<dbReference type="GO" id="GO:0016813">
    <property type="term" value="F:hydrolase activity, acting on carbon-nitrogen (but not peptide) bonds, in linear amidines"/>
    <property type="evidence" value="ECO:0007669"/>
    <property type="project" value="InterPro"/>
</dbReference>
<dbReference type="OrthoDB" id="9808195at2"/>
<proteinExistence type="inferred from homology"/>
<dbReference type="NCBIfam" id="TIGR01879">
    <property type="entry name" value="hydantase"/>
    <property type="match status" value="1"/>
</dbReference>
<feature type="binding site" evidence="8">
    <location>
        <position position="280"/>
    </location>
    <ligand>
        <name>allantoate</name>
        <dbReference type="ChEBI" id="CHEBI:17536"/>
    </ligand>
</feature>
<dbReference type="Gene3D" id="3.40.630.10">
    <property type="entry name" value="Zn peptidases"/>
    <property type="match status" value="1"/>
</dbReference>
<keyword evidence="7" id="KW-0862">Zinc</keyword>
<organism evidence="10 11">
    <name type="scientific">Bosea lupini</name>
    <dbReference type="NCBI Taxonomy" id="1036779"/>
    <lineage>
        <taxon>Bacteria</taxon>
        <taxon>Pseudomonadati</taxon>
        <taxon>Pseudomonadota</taxon>
        <taxon>Alphaproteobacteria</taxon>
        <taxon>Hyphomicrobiales</taxon>
        <taxon>Boseaceae</taxon>
        <taxon>Bosea</taxon>
    </lineage>
</organism>
<evidence type="ECO:0000256" key="7">
    <source>
        <dbReference type="PIRSR" id="PIRSR001235-1"/>
    </source>
</evidence>
<dbReference type="InterPro" id="IPR036264">
    <property type="entry name" value="Bact_exopeptidase_dim_dom"/>
</dbReference>
<dbReference type="GO" id="GO:0046872">
    <property type="term" value="F:metal ion binding"/>
    <property type="evidence" value="ECO:0007669"/>
    <property type="project" value="UniProtKB-KW"/>
</dbReference>
<feature type="binding site" evidence="7">
    <location>
        <position position="196"/>
    </location>
    <ligand>
        <name>Zn(2+)</name>
        <dbReference type="ChEBI" id="CHEBI:29105"/>
        <label>1</label>
    </ligand>
</feature>
<dbReference type="PANTHER" id="PTHR32494">
    <property type="entry name" value="ALLANTOATE DEIMINASE-RELATED"/>
    <property type="match status" value="1"/>
</dbReference>
<evidence type="ECO:0000313" key="11">
    <source>
        <dbReference type="Proteomes" id="UP000199664"/>
    </source>
</evidence>
<evidence type="ECO:0000256" key="8">
    <source>
        <dbReference type="PIRSR" id="PIRSR001235-2"/>
    </source>
</evidence>
<feature type="binding site" evidence="7">
    <location>
        <position position="132"/>
    </location>
    <ligand>
        <name>Zn(2+)</name>
        <dbReference type="ChEBI" id="CHEBI:29105"/>
        <label>2</label>
    </ligand>
</feature>
<dbReference type="InterPro" id="IPR011650">
    <property type="entry name" value="Peptidase_M20_dimer"/>
</dbReference>
<comment type="cofactor">
    <cofactor evidence="1">
        <name>Mn(2+)</name>
        <dbReference type="ChEBI" id="CHEBI:29035"/>
    </cofactor>
</comment>
<protein>
    <submittedName>
        <fullName evidence="10">Allantoate deiminase</fullName>
    </submittedName>
</protein>
<evidence type="ECO:0000256" key="4">
    <source>
        <dbReference type="ARBA" id="ARBA00022723"/>
    </source>
</evidence>
<comment type="cofactor">
    <cofactor evidence="7">
        <name>Zn(2+)</name>
        <dbReference type="ChEBI" id="CHEBI:29105"/>
    </cofactor>
    <text evidence="7">Binds 2 Zn(2+) ions per subunit.</text>
</comment>
<dbReference type="InterPro" id="IPR002933">
    <property type="entry name" value="Peptidase_M20"/>
</dbReference>
<accession>A0A1H7RA78</accession>
<keyword evidence="4 7" id="KW-0479">Metal-binding</keyword>
<feature type="binding site" evidence="7">
    <location>
        <position position="97"/>
    </location>
    <ligand>
        <name>Zn(2+)</name>
        <dbReference type="ChEBI" id="CHEBI:29105"/>
        <label>2</label>
    </ligand>
</feature>
<comment type="subunit">
    <text evidence="3">Homodimer.</text>
</comment>
<evidence type="ECO:0000256" key="2">
    <source>
        <dbReference type="ARBA" id="ARBA00006153"/>
    </source>
</evidence>
<dbReference type="SUPFAM" id="SSF55031">
    <property type="entry name" value="Bacterial exopeptidase dimerisation domain"/>
    <property type="match status" value="1"/>
</dbReference>
<dbReference type="Pfam" id="PF07687">
    <property type="entry name" value="M20_dimer"/>
    <property type="match status" value="1"/>
</dbReference>
<dbReference type="EMBL" id="FOAN01000004">
    <property type="protein sequence ID" value="SEL57166.1"/>
    <property type="molecule type" value="Genomic_DNA"/>
</dbReference>
<keyword evidence="5" id="KW-0378">Hydrolase</keyword>
<dbReference type="Proteomes" id="UP000199664">
    <property type="component" value="Unassembled WGS sequence"/>
</dbReference>
<dbReference type="InterPro" id="IPR001261">
    <property type="entry name" value="ArgE/DapE_CS"/>
</dbReference>
<evidence type="ECO:0000313" key="10">
    <source>
        <dbReference type="EMBL" id="SEL57166.1"/>
    </source>
</evidence>
<dbReference type="PIRSF" id="PIRSF001235">
    <property type="entry name" value="Amidase_carbamoylase"/>
    <property type="match status" value="1"/>
</dbReference>
<dbReference type="Pfam" id="PF01546">
    <property type="entry name" value="Peptidase_M20"/>
    <property type="match status" value="1"/>
</dbReference>
<evidence type="ECO:0000256" key="6">
    <source>
        <dbReference type="ARBA" id="ARBA00023211"/>
    </source>
</evidence>
<dbReference type="SUPFAM" id="SSF53187">
    <property type="entry name" value="Zn-dependent exopeptidases"/>
    <property type="match status" value="1"/>
</dbReference>
<dbReference type="InterPro" id="IPR010158">
    <property type="entry name" value="Amidase_Cbmase"/>
</dbReference>
<evidence type="ECO:0000259" key="9">
    <source>
        <dbReference type="Pfam" id="PF07687"/>
    </source>
</evidence>
<comment type="similarity">
    <text evidence="2">Belongs to the peptidase M20 family.</text>
</comment>
<dbReference type="AlphaFoldDB" id="A0A1H7RA78"/>
<feature type="binding site" evidence="8">
    <location>
        <position position="221"/>
    </location>
    <ligand>
        <name>allantoate</name>
        <dbReference type="ChEBI" id="CHEBI:17536"/>
    </ligand>
</feature>
<feature type="binding site" evidence="7">
    <location>
        <position position="97"/>
    </location>
    <ligand>
        <name>Zn(2+)</name>
        <dbReference type="ChEBI" id="CHEBI:29105"/>
        <label>1</label>
    </ligand>
</feature>
<dbReference type="Gene3D" id="3.30.70.360">
    <property type="match status" value="1"/>
</dbReference>
<evidence type="ECO:0000256" key="3">
    <source>
        <dbReference type="ARBA" id="ARBA00011738"/>
    </source>
</evidence>
<reference evidence="11" key="1">
    <citation type="submission" date="2016-10" db="EMBL/GenBank/DDBJ databases">
        <authorList>
            <person name="Varghese N."/>
            <person name="Submissions S."/>
        </authorList>
    </citation>
    <scope>NUCLEOTIDE SEQUENCE [LARGE SCALE GENOMIC DNA]</scope>
    <source>
        <strain evidence="11">LMG 26383,CCUG 61248,R- 45681</strain>
    </source>
</reference>
<dbReference type="CDD" id="cd03884">
    <property type="entry name" value="M20_bAS"/>
    <property type="match status" value="1"/>
</dbReference>
<evidence type="ECO:0000256" key="1">
    <source>
        <dbReference type="ARBA" id="ARBA00001936"/>
    </source>
</evidence>
<keyword evidence="6" id="KW-0464">Manganese</keyword>
<feature type="binding site" evidence="7">
    <location>
        <position position="389"/>
    </location>
    <ligand>
        <name>Zn(2+)</name>
        <dbReference type="ChEBI" id="CHEBI:29105"/>
        <label>2</label>
    </ligand>
</feature>
<name>A0A1H7RA78_9HYPH</name>